<evidence type="ECO:0000256" key="2">
    <source>
        <dbReference type="ARBA" id="ARBA00022475"/>
    </source>
</evidence>
<keyword evidence="5 14" id="KW-1133">Transmembrane helix</keyword>
<keyword evidence="8" id="KW-1015">Disulfide bond</keyword>
<dbReference type="InterPro" id="IPR000276">
    <property type="entry name" value="GPCR_Rhodpsn"/>
</dbReference>
<dbReference type="InterPro" id="IPR017452">
    <property type="entry name" value="GPCR_Rhodpsn_7TM"/>
</dbReference>
<name>A0A3B4BVS0_PYGNA</name>
<dbReference type="Gene3D" id="1.20.1070.10">
    <property type="entry name" value="Rhodopsin 7-helix transmembrane proteins"/>
    <property type="match status" value="1"/>
</dbReference>
<dbReference type="GO" id="GO:0004930">
    <property type="term" value="F:G protein-coupled receptor activity"/>
    <property type="evidence" value="ECO:0007669"/>
    <property type="project" value="UniProtKB-KW"/>
</dbReference>
<dbReference type="PRINTS" id="PR00526">
    <property type="entry name" value="FMETLEUPHER"/>
</dbReference>
<dbReference type="GO" id="GO:0006935">
    <property type="term" value="P:chemotaxis"/>
    <property type="evidence" value="ECO:0007669"/>
    <property type="project" value="UniProtKB-KW"/>
</dbReference>
<evidence type="ECO:0000256" key="5">
    <source>
        <dbReference type="ARBA" id="ARBA00022989"/>
    </source>
</evidence>
<dbReference type="PROSITE" id="PS50262">
    <property type="entry name" value="G_PROTEIN_RECEP_F1_2"/>
    <property type="match status" value="1"/>
</dbReference>
<dbReference type="OMA" id="RTICFNN"/>
<dbReference type="GeneTree" id="ENSGT01020000230438"/>
<keyword evidence="6 13" id="KW-0297">G-protein coupled receptor</keyword>
<keyword evidence="17" id="KW-1185">Reference proteome</keyword>
<evidence type="ECO:0000256" key="8">
    <source>
        <dbReference type="ARBA" id="ARBA00023157"/>
    </source>
</evidence>
<feature type="transmembrane region" description="Helical" evidence="14">
    <location>
        <begin position="300"/>
        <end position="321"/>
    </location>
</feature>
<evidence type="ECO:0000313" key="17">
    <source>
        <dbReference type="Proteomes" id="UP001501920"/>
    </source>
</evidence>
<dbReference type="GO" id="GO:0007204">
    <property type="term" value="P:positive regulation of cytosolic calcium ion concentration"/>
    <property type="evidence" value="ECO:0007669"/>
    <property type="project" value="TreeGrafter"/>
</dbReference>
<feature type="transmembrane region" description="Helical" evidence="14">
    <location>
        <begin position="263"/>
        <end position="280"/>
    </location>
</feature>
<accession>A0A3B4BVS0</accession>
<evidence type="ECO:0000256" key="10">
    <source>
        <dbReference type="ARBA" id="ARBA00023180"/>
    </source>
</evidence>
<dbReference type="AlphaFoldDB" id="A0A3B4BVS0"/>
<keyword evidence="3" id="KW-0145">Chemotaxis</keyword>
<evidence type="ECO:0000256" key="14">
    <source>
        <dbReference type="SAM" id="Phobius"/>
    </source>
</evidence>
<comment type="subcellular location">
    <subcellularLocation>
        <location evidence="1">Cell membrane</location>
        <topology evidence="1">Multi-pass membrane protein</topology>
    </subcellularLocation>
</comment>
<dbReference type="Ensembl" id="ENSPNAT00000010017.2">
    <property type="protein sequence ID" value="ENSPNAP00000002676.2"/>
    <property type="gene ID" value="ENSPNAG00000009040.2"/>
</dbReference>
<feature type="transmembrane region" description="Helical" evidence="14">
    <location>
        <begin position="179"/>
        <end position="198"/>
    </location>
</feature>
<evidence type="ECO:0000256" key="13">
    <source>
        <dbReference type="RuleBase" id="RU000688"/>
    </source>
</evidence>
<evidence type="ECO:0000256" key="4">
    <source>
        <dbReference type="ARBA" id="ARBA00022692"/>
    </source>
</evidence>
<dbReference type="OrthoDB" id="6117944at2759"/>
<comment type="similarity">
    <text evidence="12">Belongs to the chemokine-like receptor (CMKLR) family.</text>
</comment>
<evidence type="ECO:0000256" key="11">
    <source>
        <dbReference type="ARBA" id="ARBA00023224"/>
    </source>
</evidence>
<dbReference type="PRINTS" id="PR00237">
    <property type="entry name" value="GPCRRHODOPSN"/>
</dbReference>
<dbReference type="Proteomes" id="UP001501920">
    <property type="component" value="Chromosome 20"/>
</dbReference>
<dbReference type="SUPFAM" id="SSF81321">
    <property type="entry name" value="Family A G protein-coupled receptor-like"/>
    <property type="match status" value="1"/>
</dbReference>
<keyword evidence="4 13" id="KW-0812">Transmembrane</keyword>
<feature type="transmembrane region" description="Helical" evidence="14">
    <location>
        <begin position="229"/>
        <end position="251"/>
    </location>
</feature>
<evidence type="ECO:0000313" key="16">
    <source>
        <dbReference type="Ensembl" id="ENSPNAP00000002676.2"/>
    </source>
</evidence>
<dbReference type="PANTHER" id="PTHR24225">
    <property type="entry name" value="CHEMOTACTIC RECEPTOR"/>
    <property type="match status" value="1"/>
</dbReference>
<dbReference type="PANTHER" id="PTHR24225:SF0">
    <property type="entry name" value="N-FORMYL PEPTIDE RECEPTOR 2"/>
    <property type="match status" value="1"/>
</dbReference>
<reference evidence="16" key="3">
    <citation type="submission" date="2025-09" db="UniProtKB">
        <authorList>
            <consortium name="Ensembl"/>
        </authorList>
    </citation>
    <scope>IDENTIFICATION</scope>
</reference>
<dbReference type="Pfam" id="PF00001">
    <property type="entry name" value="7tm_1"/>
    <property type="match status" value="1"/>
</dbReference>
<evidence type="ECO:0000256" key="6">
    <source>
        <dbReference type="ARBA" id="ARBA00023040"/>
    </source>
</evidence>
<reference evidence="16" key="2">
    <citation type="submission" date="2025-08" db="UniProtKB">
        <authorList>
            <consortium name="Ensembl"/>
        </authorList>
    </citation>
    <scope>IDENTIFICATION</scope>
</reference>
<dbReference type="GO" id="GO:0006954">
    <property type="term" value="P:inflammatory response"/>
    <property type="evidence" value="ECO:0007669"/>
    <property type="project" value="TreeGrafter"/>
</dbReference>
<dbReference type="GO" id="GO:0005886">
    <property type="term" value="C:plasma membrane"/>
    <property type="evidence" value="ECO:0007669"/>
    <property type="project" value="UniProtKB-SubCell"/>
</dbReference>
<keyword evidence="2" id="KW-1003">Cell membrane</keyword>
<evidence type="ECO:0000256" key="9">
    <source>
        <dbReference type="ARBA" id="ARBA00023170"/>
    </source>
</evidence>
<feature type="transmembrane region" description="Helical" evidence="14">
    <location>
        <begin position="60"/>
        <end position="87"/>
    </location>
</feature>
<proteinExistence type="inferred from homology"/>
<dbReference type="GO" id="GO:0007200">
    <property type="term" value="P:phospholipase C-activating G protein-coupled receptor signaling pathway"/>
    <property type="evidence" value="ECO:0007669"/>
    <property type="project" value="TreeGrafter"/>
</dbReference>
<sequence length="367" mass="41819">MSRLRIFHLKRELSHFTVKMVDVNFDLSSDYPDYNYTADNQTYEEVHTAHRQRPICSGEVFCMLLLVFNALIFVLGVVGNGVVIWIAGFKMKKSVNTTWYLSLALSDFIYCASLPFNTIYMATLDWTFGLFMCKFTSFVMFLNMFSSIFVLVVISMDRCVSVMFPVWAQNQRTISKASVMVILSWIVSAALSIPSVVYRDVQQHLGTSRCLNNYTTSQYSHATIAMSRFILGFVIPFLIIIICYSIIIVKLRSNQMAKSTKPFKVMTALIVAFFMCWMPYHTFVLIELNQSLSNTFLTLGLQIGSSTASANSFLNPILYVFMGNDFRRKFKSSILSKIENAMGEEGRTLSRYLSRSSSMDARASTHI</sequence>
<evidence type="ECO:0000259" key="15">
    <source>
        <dbReference type="PROSITE" id="PS50262"/>
    </source>
</evidence>
<organism evidence="16 17">
    <name type="scientific">Pygocentrus nattereri</name>
    <name type="common">Red-bellied piranha</name>
    <dbReference type="NCBI Taxonomy" id="42514"/>
    <lineage>
        <taxon>Eukaryota</taxon>
        <taxon>Metazoa</taxon>
        <taxon>Chordata</taxon>
        <taxon>Craniata</taxon>
        <taxon>Vertebrata</taxon>
        <taxon>Euteleostomi</taxon>
        <taxon>Actinopterygii</taxon>
        <taxon>Neopterygii</taxon>
        <taxon>Teleostei</taxon>
        <taxon>Ostariophysi</taxon>
        <taxon>Characiformes</taxon>
        <taxon>Characoidei</taxon>
        <taxon>Pygocentrus</taxon>
    </lineage>
</organism>
<evidence type="ECO:0000256" key="12">
    <source>
        <dbReference type="ARBA" id="ARBA00025736"/>
    </source>
</evidence>
<evidence type="ECO:0000256" key="7">
    <source>
        <dbReference type="ARBA" id="ARBA00023136"/>
    </source>
</evidence>
<evidence type="ECO:0000256" key="3">
    <source>
        <dbReference type="ARBA" id="ARBA00022500"/>
    </source>
</evidence>
<dbReference type="PROSITE" id="PS00237">
    <property type="entry name" value="G_PROTEIN_RECEP_F1_1"/>
    <property type="match status" value="1"/>
</dbReference>
<feature type="transmembrane region" description="Helical" evidence="14">
    <location>
        <begin position="99"/>
        <end position="116"/>
    </location>
</feature>
<dbReference type="STRING" id="42514.ENSPNAP00000002676"/>
<keyword evidence="10" id="KW-0325">Glycoprotein</keyword>
<keyword evidence="9 13" id="KW-0675">Receptor</keyword>
<keyword evidence="11 13" id="KW-0807">Transducer</keyword>
<comment type="similarity">
    <text evidence="13">Belongs to the G-protein coupled receptor 1 family.</text>
</comment>
<evidence type="ECO:0000256" key="1">
    <source>
        <dbReference type="ARBA" id="ARBA00004651"/>
    </source>
</evidence>
<feature type="domain" description="G-protein coupled receptors family 1 profile" evidence="15">
    <location>
        <begin position="79"/>
        <end position="319"/>
    </location>
</feature>
<protein>
    <recommendedName>
        <fullName evidence="15">G-protein coupled receptors family 1 profile domain-containing protein</fullName>
    </recommendedName>
</protein>
<dbReference type="CDD" id="cd14974">
    <property type="entry name" value="7tmA_Anaphylatoxin_R-like"/>
    <property type="match status" value="1"/>
</dbReference>
<dbReference type="GO" id="GO:0004875">
    <property type="term" value="F:complement receptor activity"/>
    <property type="evidence" value="ECO:0007669"/>
    <property type="project" value="TreeGrafter"/>
</dbReference>
<gene>
    <name evidence="16" type="primary">CMKLR1</name>
</gene>
<dbReference type="InterPro" id="IPR000826">
    <property type="entry name" value="Formyl_rcpt-rel"/>
</dbReference>
<reference evidence="16 17" key="1">
    <citation type="submission" date="2020-10" db="EMBL/GenBank/DDBJ databases">
        <title>Pygocentrus nattereri (red-bellied piranha) genome, fPygNat1, primary haplotype.</title>
        <authorList>
            <person name="Myers G."/>
            <person name="Meyer A."/>
            <person name="Karagic N."/>
            <person name="Pippel M."/>
            <person name="Winkler S."/>
            <person name="Tracey A."/>
            <person name="Wood J."/>
            <person name="Formenti G."/>
            <person name="Howe K."/>
            <person name="Fedrigo O."/>
            <person name="Jarvis E.D."/>
        </authorList>
    </citation>
    <scope>NUCLEOTIDE SEQUENCE [LARGE SCALE GENOMIC DNA]</scope>
</reference>
<keyword evidence="7 14" id="KW-0472">Membrane</keyword>
<dbReference type="FunFam" id="1.20.1070.10:FF:000034">
    <property type="entry name" value="G-protein coupled receptor 1"/>
    <property type="match status" value="1"/>
</dbReference>